<evidence type="ECO:0000259" key="2">
    <source>
        <dbReference type="Pfam" id="PF12937"/>
    </source>
</evidence>
<evidence type="ECO:0000313" key="3">
    <source>
        <dbReference type="EMBL" id="KAF8480063.1"/>
    </source>
</evidence>
<accession>A0A9P5MVW4</accession>
<name>A0A9P5MVW4_9AGAM</name>
<reference evidence="3" key="1">
    <citation type="submission" date="2019-10" db="EMBL/GenBank/DDBJ databases">
        <authorList>
            <consortium name="DOE Joint Genome Institute"/>
            <person name="Kuo A."/>
            <person name="Miyauchi S."/>
            <person name="Kiss E."/>
            <person name="Drula E."/>
            <person name="Kohler A."/>
            <person name="Sanchez-Garcia M."/>
            <person name="Andreopoulos B."/>
            <person name="Barry K.W."/>
            <person name="Bonito G."/>
            <person name="Buee M."/>
            <person name="Carver A."/>
            <person name="Chen C."/>
            <person name="Cichocki N."/>
            <person name="Clum A."/>
            <person name="Culley D."/>
            <person name="Crous P.W."/>
            <person name="Fauchery L."/>
            <person name="Girlanda M."/>
            <person name="Hayes R."/>
            <person name="Keri Z."/>
            <person name="LaButti K."/>
            <person name="Lipzen A."/>
            <person name="Lombard V."/>
            <person name="Magnuson J."/>
            <person name="Maillard F."/>
            <person name="Morin E."/>
            <person name="Murat C."/>
            <person name="Nolan M."/>
            <person name="Ohm R."/>
            <person name="Pangilinan J."/>
            <person name="Pereira M."/>
            <person name="Perotto S."/>
            <person name="Peter M."/>
            <person name="Riley R."/>
            <person name="Sitrit Y."/>
            <person name="Stielow B."/>
            <person name="Szollosi G."/>
            <person name="Zifcakova L."/>
            <person name="Stursova M."/>
            <person name="Spatafora J.W."/>
            <person name="Tedersoo L."/>
            <person name="Vaario L.-M."/>
            <person name="Yamada A."/>
            <person name="Yan M."/>
            <person name="Wang P."/>
            <person name="Xu J."/>
            <person name="Bruns T."/>
            <person name="Baldrian P."/>
            <person name="Vilgalys R."/>
            <person name="Henrissat B."/>
            <person name="Grigoriev I.V."/>
            <person name="Hibbett D."/>
            <person name="Nagy L.G."/>
            <person name="Martin F.M."/>
        </authorList>
    </citation>
    <scope>NUCLEOTIDE SEQUENCE</scope>
    <source>
        <strain evidence="3">Prilba</strain>
    </source>
</reference>
<dbReference type="Proteomes" id="UP000759537">
    <property type="component" value="Unassembled WGS sequence"/>
</dbReference>
<proteinExistence type="predicted"/>
<dbReference type="AlphaFoldDB" id="A0A9P5MVW4"/>
<dbReference type="EMBL" id="WHVB01000008">
    <property type="protein sequence ID" value="KAF8480063.1"/>
    <property type="molecule type" value="Genomic_DNA"/>
</dbReference>
<sequence>MPSAPHSLIRRTVLRHSLARTQLTLLSLPNDTLVDLILVHLCVRDILRLRSVCRLFYELTHQPMVWKRILRTFHLPLPPLPPTIRYSFPSLSSLEAERLVIRALAAEANWRSTMPKSYKAWRFSAYGEVMSLKIVPGGKYLVASIREGENRYAVVLFMMEHRVKTAYPVAKIATPSKAYKLAAKYMRYENEMGIMISYVRREPKRESDRMAGVDVSDYSEDHVIDFPVPVRCELNVLHCPLSAIHVAEDPRFPPGTSAYTARIDTQLPPFRSVTVIRSNTAFDFTDIDVLDGAPYLVAVQERVILFKNLVSRNVHRIRVGALFGYEEEASGNHPDGILTYDIRAIRILALQRELLVVRSDQKDATKPLALELYKIPDDSTPLQAHDVQVVWPRSAHTVATPSSLLHVSISAVPSSTDGEDAAAVLTAHAEPPPVSVFVVMRDPWQTVQFRLWPERIPKAEVGQFRHDGEWQEELQAAAIAAAAAAGAVEEGEVAETLEGGTEDGSEDGMAVDVPTPPTTAQGPPPPPPHVPLRDTTFRFQLYGPFFKIISYTYRADPALGLLRILPGTTRPLLVGIQAGDRRATPGLHDLWAYADLIAPPAPVPRWPEDEERRAAGEAERGWVDAALKSRGSPAAVAQLPLPPRQIRERFTRGLVAMEWDDWSMSLSGVCMDEPSAIYLFQFAPTPTEKQDGHRFPIPVPDVDERFREVPESDPFGMSGIILGNASG</sequence>
<evidence type="ECO:0000256" key="1">
    <source>
        <dbReference type="SAM" id="MobiDB-lite"/>
    </source>
</evidence>
<feature type="compositionally biased region" description="Acidic residues" evidence="1">
    <location>
        <begin position="495"/>
        <end position="506"/>
    </location>
</feature>
<comment type="caution">
    <text evidence="3">The sequence shown here is derived from an EMBL/GenBank/DDBJ whole genome shotgun (WGS) entry which is preliminary data.</text>
</comment>
<reference evidence="3" key="2">
    <citation type="journal article" date="2020" name="Nat. Commun.">
        <title>Large-scale genome sequencing of mycorrhizal fungi provides insights into the early evolution of symbiotic traits.</title>
        <authorList>
            <person name="Miyauchi S."/>
            <person name="Kiss E."/>
            <person name="Kuo A."/>
            <person name="Drula E."/>
            <person name="Kohler A."/>
            <person name="Sanchez-Garcia M."/>
            <person name="Morin E."/>
            <person name="Andreopoulos B."/>
            <person name="Barry K.W."/>
            <person name="Bonito G."/>
            <person name="Buee M."/>
            <person name="Carver A."/>
            <person name="Chen C."/>
            <person name="Cichocki N."/>
            <person name="Clum A."/>
            <person name="Culley D."/>
            <person name="Crous P.W."/>
            <person name="Fauchery L."/>
            <person name="Girlanda M."/>
            <person name="Hayes R.D."/>
            <person name="Keri Z."/>
            <person name="LaButti K."/>
            <person name="Lipzen A."/>
            <person name="Lombard V."/>
            <person name="Magnuson J."/>
            <person name="Maillard F."/>
            <person name="Murat C."/>
            <person name="Nolan M."/>
            <person name="Ohm R.A."/>
            <person name="Pangilinan J."/>
            <person name="Pereira M.F."/>
            <person name="Perotto S."/>
            <person name="Peter M."/>
            <person name="Pfister S."/>
            <person name="Riley R."/>
            <person name="Sitrit Y."/>
            <person name="Stielow J.B."/>
            <person name="Szollosi G."/>
            <person name="Zifcakova L."/>
            <person name="Stursova M."/>
            <person name="Spatafora J.W."/>
            <person name="Tedersoo L."/>
            <person name="Vaario L.M."/>
            <person name="Yamada A."/>
            <person name="Yan M."/>
            <person name="Wang P."/>
            <person name="Xu J."/>
            <person name="Bruns T."/>
            <person name="Baldrian P."/>
            <person name="Vilgalys R."/>
            <person name="Dunand C."/>
            <person name="Henrissat B."/>
            <person name="Grigoriev I.V."/>
            <person name="Hibbett D."/>
            <person name="Nagy L.G."/>
            <person name="Martin F.M."/>
        </authorList>
    </citation>
    <scope>NUCLEOTIDE SEQUENCE</scope>
    <source>
        <strain evidence="3">Prilba</strain>
    </source>
</reference>
<dbReference type="Gene3D" id="1.20.1280.50">
    <property type="match status" value="1"/>
</dbReference>
<dbReference type="InterPro" id="IPR036047">
    <property type="entry name" value="F-box-like_dom_sf"/>
</dbReference>
<dbReference type="OrthoDB" id="3219396at2759"/>
<evidence type="ECO:0000313" key="4">
    <source>
        <dbReference type="Proteomes" id="UP000759537"/>
    </source>
</evidence>
<protein>
    <recommendedName>
        <fullName evidence="2">F-box domain-containing protein</fullName>
    </recommendedName>
</protein>
<dbReference type="SUPFAM" id="SSF81383">
    <property type="entry name" value="F-box domain"/>
    <property type="match status" value="1"/>
</dbReference>
<feature type="compositionally biased region" description="Pro residues" evidence="1">
    <location>
        <begin position="514"/>
        <end position="528"/>
    </location>
</feature>
<organism evidence="3 4">
    <name type="scientific">Russula ochroleuca</name>
    <dbReference type="NCBI Taxonomy" id="152965"/>
    <lineage>
        <taxon>Eukaryota</taxon>
        <taxon>Fungi</taxon>
        <taxon>Dikarya</taxon>
        <taxon>Basidiomycota</taxon>
        <taxon>Agaricomycotina</taxon>
        <taxon>Agaricomycetes</taxon>
        <taxon>Russulales</taxon>
        <taxon>Russulaceae</taxon>
        <taxon>Russula</taxon>
    </lineage>
</organism>
<gene>
    <name evidence="3" type="ORF">DFH94DRAFT_740086</name>
</gene>
<keyword evidence="4" id="KW-1185">Reference proteome</keyword>
<dbReference type="InterPro" id="IPR001810">
    <property type="entry name" value="F-box_dom"/>
</dbReference>
<feature type="region of interest" description="Disordered" evidence="1">
    <location>
        <begin position="495"/>
        <end position="528"/>
    </location>
</feature>
<dbReference type="Pfam" id="PF12937">
    <property type="entry name" value="F-box-like"/>
    <property type="match status" value="1"/>
</dbReference>
<feature type="domain" description="F-box" evidence="2">
    <location>
        <begin position="26"/>
        <end position="71"/>
    </location>
</feature>